<dbReference type="EMBL" id="BQNB010009152">
    <property type="protein sequence ID" value="GJS59479.1"/>
    <property type="molecule type" value="Genomic_DNA"/>
</dbReference>
<feature type="compositionally biased region" description="Basic and acidic residues" evidence="1">
    <location>
        <begin position="76"/>
        <end position="93"/>
    </location>
</feature>
<gene>
    <name evidence="2" type="ORF">Tco_0654263</name>
</gene>
<sequence length="188" mass="21956">MDTKDPNEVGQSSEHTEQPNSSLKEYEEPITLENLDLDHMGLQRITVQRWIVTRVADDLCDKHVENDVTYDESNLEEVKEAEEPVKDESDDNHERGCDRILSILKPTSKFFKEFKFGEFGLKEWYMMLPISKRKKNKVVPDVINSLDHKYDELRTMGEILKIDNQIPLALLDPSKQKTIQKKRKVVEP</sequence>
<evidence type="ECO:0000313" key="2">
    <source>
        <dbReference type="EMBL" id="GJS59479.1"/>
    </source>
</evidence>
<evidence type="ECO:0000256" key="1">
    <source>
        <dbReference type="SAM" id="MobiDB-lite"/>
    </source>
</evidence>
<feature type="region of interest" description="Disordered" evidence="1">
    <location>
        <begin position="1"/>
        <end position="27"/>
    </location>
</feature>
<comment type="caution">
    <text evidence="2">The sequence shown here is derived from an EMBL/GenBank/DDBJ whole genome shotgun (WGS) entry which is preliminary data.</text>
</comment>
<keyword evidence="3" id="KW-1185">Reference proteome</keyword>
<proteinExistence type="predicted"/>
<protein>
    <submittedName>
        <fullName evidence="2">Uncharacterized protein</fullName>
    </submittedName>
</protein>
<name>A0ABQ4X2P9_9ASTR</name>
<dbReference type="Proteomes" id="UP001151760">
    <property type="component" value="Unassembled WGS sequence"/>
</dbReference>
<reference evidence="2" key="2">
    <citation type="submission" date="2022-01" db="EMBL/GenBank/DDBJ databases">
        <authorList>
            <person name="Yamashiro T."/>
            <person name="Shiraishi A."/>
            <person name="Satake H."/>
            <person name="Nakayama K."/>
        </authorList>
    </citation>
    <scope>NUCLEOTIDE SEQUENCE</scope>
</reference>
<feature type="region of interest" description="Disordered" evidence="1">
    <location>
        <begin position="71"/>
        <end position="93"/>
    </location>
</feature>
<evidence type="ECO:0000313" key="3">
    <source>
        <dbReference type="Proteomes" id="UP001151760"/>
    </source>
</evidence>
<feature type="compositionally biased region" description="Polar residues" evidence="1">
    <location>
        <begin position="9"/>
        <end position="23"/>
    </location>
</feature>
<organism evidence="2 3">
    <name type="scientific">Tanacetum coccineum</name>
    <dbReference type="NCBI Taxonomy" id="301880"/>
    <lineage>
        <taxon>Eukaryota</taxon>
        <taxon>Viridiplantae</taxon>
        <taxon>Streptophyta</taxon>
        <taxon>Embryophyta</taxon>
        <taxon>Tracheophyta</taxon>
        <taxon>Spermatophyta</taxon>
        <taxon>Magnoliopsida</taxon>
        <taxon>eudicotyledons</taxon>
        <taxon>Gunneridae</taxon>
        <taxon>Pentapetalae</taxon>
        <taxon>asterids</taxon>
        <taxon>campanulids</taxon>
        <taxon>Asterales</taxon>
        <taxon>Asteraceae</taxon>
        <taxon>Asteroideae</taxon>
        <taxon>Anthemideae</taxon>
        <taxon>Anthemidinae</taxon>
        <taxon>Tanacetum</taxon>
    </lineage>
</organism>
<accession>A0ABQ4X2P9</accession>
<reference evidence="2" key="1">
    <citation type="journal article" date="2022" name="Int. J. Mol. Sci.">
        <title>Draft Genome of Tanacetum Coccineum: Genomic Comparison of Closely Related Tanacetum-Family Plants.</title>
        <authorList>
            <person name="Yamashiro T."/>
            <person name="Shiraishi A."/>
            <person name="Nakayama K."/>
            <person name="Satake H."/>
        </authorList>
    </citation>
    <scope>NUCLEOTIDE SEQUENCE</scope>
</reference>